<dbReference type="PROSITE" id="PS50006">
    <property type="entry name" value="FHA_DOMAIN"/>
    <property type="match status" value="1"/>
</dbReference>
<dbReference type="Proteomes" id="UP001295684">
    <property type="component" value="Unassembled WGS sequence"/>
</dbReference>
<dbReference type="Gene3D" id="2.60.200.20">
    <property type="match status" value="1"/>
</dbReference>
<keyword evidence="1" id="KW-0479">Metal-binding</keyword>
<dbReference type="Pfam" id="PF12906">
    <property type="entry name" value="RINGv"/>
    <property type="match status" value="1"/>
</dbReference>
<dbReference type="Gene3D" id="3.30.40.10">
    <property type="entry name" value="Zinc/RING finger domain, C3HC4 (zinc finger)"/>
    <property type="match status" value="1"/>
</dbReference>
<sequence length="865" mass="100496">MNTNTLKNHGQLDDLIRLKQKNINRLEMNGYHNKKYVYLRLVSWFRDSHGLFDYDSARYAESDIFIQNSLFINRDGNDGIQLSQFNIESGAEDTFRSEYENSKCLASISQINGDYYLYHKSDNITSNKEKLWWVIKSFQINKYGYRGHKLKKGDKIRFGRLVYNVRDLSTDPSNERDAHNKNIIRENQVQVNNPYAQDILGNTEIELELHQVQGDRAAQVVQNLNPNREGLLEESVNSPRLVHHDTEVPQNLVTSVANHELRSHRLQLNTENREDLEGLNGQDNANVNNYFENLSTERGNDMMNNVSFANNNGFMNNSNSYLLNNSLDQKLPHQRQGSNRSLRKVPSDKSSSVKSLSCVCKICLSEEEDNHEDPLISPCKCIGTVKYMHVSCLKEWIKSKCKISEKENCKTYIWENLFCELCKVKYPDYVMKKKRYPLVEFEIPFEDQYCLLESFQRHEDKRIRVLHVLKMSKNMKKICIGRANKCEARIVDISVSRLHSEIRYEKDGFWIVDSNSKFGTLLGSNKPSFLRVNQPQYVQVGRSLLIAMVEKPWCKCCISCMVPGDIEQGADFSILQDKFPKQCRDIYQESLENLIPVTEKIRKNNKNGPEQKENSKIIPVNELQENKDSTKIKREAITTEGNLNNTPRTGMTNAQISSQDSSDFRAKKSRNRTRYDLTKPIIEHEEEAKGTIDFKNRNQLREESKSRAFASYKENYRDPLNESDQPFLRNEVNEEFKMIREGNDSIENAIRMISQADNQHMKAIQSVENKSSDEEEKKMPSKRGSEGLRVRKRSISAQEPTRTQNQEESRSARIDVSLKNNLQSKRGTAFERPFNAEPLIIENQQEIEELINDFSQDLERREEAD</sequence>
<evidence type="ECO:0000259" key="6">
    <source>
        <dbReference type="PROSITE" id="PS51292"/>
    </source>
</evidence>
<dbReference type="InterPro" id="IPR013083">
    <property type="entry name" value="Znf_RING/FYVE/PHD"/>
</dbReference>
<dbReference type="Pfam" id="PF00498">
    <property type="entry name" value="FHA"/>
    <property type="match status" value="1"/>
</dbReference>
<dbReference type="CDD" id="cd00060">
    <property type="entry name" value="FHA"/>
    <property type="match status" value="1"/>
</dbReference>
<dbReference type="PANTHER" id="PTHR46210:SF1">
    <property type="entry name" value="FHA DOMAIN-CONTAINING PROTEIN"/>
    <property type="match status" value="1"/>
</dbReference>
<evidence type="ECO:0000313" key="7">
    <source>
        <dbReference type="EMBL" id="CAI2384281.1"/>
    </source>
</evidence>
<keyword evidence="8" id="KW-1185">Reference proteome</keyword>
<evidence type="ECO:0000256" key="4">
    <source>
        <dbReference type="SAM" id="MobiDB-lite"/>
    </source>
</evidence>
<feature type="compositionally biased region" description="Polar residues" evidence="4">
    <location>
        <begin position="641"/>
        <end position="661"/>
    </location>
</feature>
<dbReference type="SUPFAM" id="SSF57850">
    <property type="entry name" value="RING/U-box"/>
    <property type="match status" value="1"/>
</dbReference>
<feature type="domain" description="RING-CH-type" evidence="6">
    <location>
        <begin position="352"/>
        <end position="429"/>
    </location>
</feature>
<reference evidence="7" key="1">
    <citation type="submission" date="2023-07" db="EMBL/GenBank/DDBJ databases">
        <authorList>
            <consortium name="AG Swart"/>
            <person name="Singh M."/>
            <person name="Singh A."/>
            <person name="Seah K."/>
            <person name="Emmerich C."/>
        </authorList>
    </citation>
    <scope>NUCLEOTIDE SEQUENCE</scope>
    <source>
        <strain evidence="7">DP1</strain>
    </source>
</reference>
<comment type="caution">
    <text evidence="7">The sequence shown here is derived from an EMBL/GenBank/DDBJ whole genome shotgun (WGS) entry which is preliminary data.</text>
</comment>
<feature type="compositionally biased region" description="Basic and acidic residues" evidence="4">
    <location>
        <begin position="770"/>
        <end position="789"/>
    </location>
</feature>
<dbReference type="InterPro" id="IPR008984">
    <property type="entry name" value="SMAD_FHA_dom_sf"/>
</dbReference>
<name>A0AAD1Y2Q9_EUPCR</name>
<feature type="region of interest" description="Disordered" evidence="4">
    <location>
        <begin position="765"/>
        <end position="836"/>
    </location>
</feature>
<protein>
    <submittedName>
        <fullName evidence="7">Uncharacterized protein</fullName>
    </submittedName>
</protein>
<keyword evidence="2" id="KW-0863">Zinc-finger</keyword>
<evidence type="ECO:0000313" key="8">
    <source>
        <dbReference type="Proteomes" id="UP001295684"/>
    </source>
</evidence>
<evidence type="ECO:0000256" key="1">
    <source>
        <dbReference type="ARBA" id="ARBA00022723"/>
    </source>
</evidence>
<organism evidence="7 8">
    <name type="scientific">Euplotes crassus</name>
    <dbReference type="NCBI Taxonomy" id="5936"/>
    <lineage>
        <taxon>Eukaryota</taxon>
        <taxon>Sar</taxon>
        <taxon>Alveolata</taxon>
        <taxon>Ciliophora</taxon>
        <taxon>Intramacronucleata</taxon>
        <taxon>Spirotrichea</taxon>
        <taxon>Hypotrichia</taxon>
        <taxon>Euplotida</taxon>
        <taxon>Euplotidae</taxon>
        <taxon>Moneuplotes</taxon>
    </lineage>
</organism>
<dbReference type="SMART" id="SM00744">
    <property type="entry name" value="RINGv"/>
    <property type="match status" value="1"/>
</dbReference>
<dbReference type="AlphaFoldDB" id="A0AAD1Y2Q9"/>
<feature type="domain" description="FHA" evidence="5">
    <location>
        <begin position="478"/>
        <end position="527"/>
    </location>
</feature>
<feature type="compositionally biased region" description="Polar residues" evidence="4">
    <location>
        <begin position="795"/>
        <end position="804"/>
    </location>
</feature>
<dbReference type="EMBL" id="CAMPGE010026601">
    <property type="protein sequence ID" value="CAI2384281.1"/>
    <property type="molecule type" value="Genomic_DNA"/>
</dbReference>
<evidence type="ECO:0000259" key="5">
    <source>
        <dbReference type="PROSITE" id="PS50006"/>
    </source>
</evidence>
<evidence type="ECO:0000256" key="2">
    <source>
        <dbReference type="ARBA" id="ARBA00022771"/>
    </source>
</evidence>
<dbReference type="PANTHER" id="PTHR46210">
    <property type="entry name" value="FHA DOMAIN-CONTAINING PROTEIN"/>
    <property type="match status" value="1"/>
</dbReference>
<dbReference type="InterPro" id="IPR000253">
    <property type="entry name" value="FHA_dom"/>
</dbReference>
<dbReference type="CDD" id="cd16495">
    <property type="entry name" value="RING_CH-C4HC3_MARCH"/>
    <property type="match status" value="1"/>
</dbReference>
<proteinExistence type="predicted"/>
<feature type="region of interest" description="Disordered" evidence="4">
    <location>
        <begin position="641"/>
        <end position="668"/>
    </location>
</feature>
<accession>A0AAD1Y2Q9</accession>
<evidence type="ECO:0000256" key="3">
    <source>
        <dbReference type="ARBA" id="ARBA00022833"/>
    </source>
</evidence>
<dbReference type="SUPFAM" id="SSF49879">
    <property type="entry name" value="SMAD/FHA domain"/>
    <property type="match status" value="1"/>
</dbReference>
<gene>
    <name evidence="7" type="ORF">ECRASSUSDP1_LOCUS25805</name>
</gene>
<dbReference type="PROSITE" id="PS51292">
    <property type="entry name" value="ZF_RING_CH"/>
    <property type="match status" value="1"/>
</dbReference>
<keyword evidence="3" id="KW-0862">Zinc</keyword>
<dbReference type="InterPro" id="IPR011016">
    <property type="entry name" value="Znf_RING-CH"/>
</dbReference>
<dbReference type="GO" id="GO:0008270">
    <property type="term" value="F:zinc ion binding"/>
    <property type="evidence" value="ECO:0007669"/>
    <property type="project" value="UniProtKB-KW"/>
</dbReference>